<feature type="non-terminal residue" evidence="1">
    <location>
        <position position="1"/>
    </location>
</feature>
<proteinExistence type="predicted"/>
<accession>A0A811U9T4</accession>
<dbReference type="AlphaFoldDB" id="A0A811U9T4"/>
<reference evidence="1" key="1">
    <citation type="submission" date="2020-11" db="EMBL/GenBank/DDBJ databases">
        <authorList>
            <person name="Whitehead M."/>
        </authorList>
    </citation>
    <scope>NUCLEOTIDE SEQUENCE</scope>
    <source>
        <strain evidence="1">EGII</strain>
    </source>
</reference>
<protein>
    <submittedName>
        <fullName evidence="1">(Mediterranean fruit fly) hypothetical protein</fullName>
    </submittedName>
</protein>
<evidence type="ECO:0000313" key="1">
    <source>
        <dbReference type="EMBL" id="CAD6994093.1"/>
    </source>
</evidence>
<dbReference type="Proteomes" id="UP000606786">
    <property type="component" value="Unassembled WGS sequence"/>
</dbReference>
<keyword evidence="2" id="KW-1185">Reference proteome</keyword>
<comment type="caution">
    <text evidence="1">The sequence shown here is derived from an EMBL/GenBank/DDBJ whole genome shotgun (WGS) entry which is preliminary data.</text>
</comment>
<dbReference type="EMBL" id="CAJHJT010000001">
    <property type="protein sequence ID" value="CAD6994093.1"/>
    <property type="molecule type" value="Genomic_DNA"/>
</dbReference>
<organism evidence="1 2">
    <name type="scientific">Ceratitis capitata</name>
    <name type="common">Mediterranean fruit fly</name>
    <name type="synonym">Tephritis capitata</name>
    <dbReference type="NCBI Taxonomy" id="7213"/>
    <lineage>
        <taxon>Eukaryota</taxon>
        <taxon>Metazoa</taxon>
        <taxon>Ecdysozoa</taxon>
        <taxon>Arthropoda</taxon>
        <taxon>Hexapoda</taxon>
        <taxon>Insecta</taxon>
        <taxon>Pterygota</taxon>
        <taxon>Neoptera</taxon>
        <taxon>Endopterygota</taxon>
        <taxon>Diptera</taxon>
        <taxon>Brachycera</taxon>
        <taxon>Muscomorpha</taxon>
        <taxon>Tephritoidea</taxon>
        <taxon>Tephritidae</taxon>
        <taxon>Ceratitis</taxon>
        <taxon>Ceratitis</taxon>
    </lineage>
</organism>
<name>A0A811U9T4_CERCA</name>
<evidence type="ECO:0000313" key="2">
    <source>
        <dbReference type="Proteomes" id="UP000606786"/>
    </source>
</evidence>
<sequence length="57" mass="6729">SKHFAKQLADENCNGKQRKWRKWKQFKFNNATREVLFIYSQEIDSDIKGYTTTGSGK</sequence>
<gene>
    <name evidence="1" type="ORF">CCAP1982_LOCUS2862</name>
</gene>